<dbReference type="Pfam" id="PF11028">
    <property type="entry name" value="TMEM260-like"/>
    <property type="match status" value="1"/>
</dbReference>
<keyword evidence="5 8" id="KW-0812">Transmembrane</keyword>
<feature type="transmembrane region" description="Helical" evidence="8">
    <location>
        <begin position="76"/>
        <end position="97"/>
    </location>
</feature>
<dbReference type="GO" id="GO:0016763">
    <property type="term" value="F:pentosyltransferase activity"/>
    <property type="evidence" value="ECO:0007669"/>
    <property type="project" value="TreeGrafter"/>
</dbReference>
<reference evidence="11" key="2">
    <citation type="submission" date="2020-07" db="EMBL/GenBank/DDBJ databases">
        <title>Chryseobacterium sp.cx-624.</title>
        <authorList>
            <person name="Yang C."/>
        </authorList>
    </citation>
    <scope>NUCLEOTIDE SEQUENCE [LARGE SCALE GENOMIC DNA]</scope>
    <source>
        <strain evidence="11">cx-624</strain>
    </source>
</reference>
<evidence type="ECO:0000256" key="3">
    <source>
        <dbReference type="ARBA" id="ARBA00022676"/>
    </source>
</evidence>
<feature type="transmembrane region" description="Helical" evidence="8">
    <location>
        <begin position="104"/>
        <end position="122"/>
    </location>
</feature>
<dbReference type="Proteomes" id="UP000515349">
    <property type="component" value="Chromosome"/>
</dbReference>
<name>A0A7D7LNU0_9FLAO</name>
<evidence type="ECO:0000256" key="4">
    <source>
        <dbReference type="ARBA" id="ARBA00022679"/>
    </source>
</evidence>
<evidence type="ECO:0000256" key="6">
    <source>
        <dbReference type="ARBA" id="ARBA00022989"/>
    </source>
</evidence>
<reference evidence="12" key="3">
    <citation type="submission" date="2020-07" db="EMBL/GenBank/DDBJ databases">
        <title>Flavobacterium sp. xlx-214.</title>
        <authorList>
            <person name="Yang C."/>
        </authorList>
    </citation>
    <scope>NUCLEOTIDE SEQUENCE [LARGE SCALE GENOMIC DNA]</scope>
    <source>
        <strain evidence="12">CX-624</strain>
    </source>
</reference>
<evidence type="ECO:0000313" key="12">
    <source>
        <dbReference type="Proteomes" id="UP000539710"/>
    </source>
</evidence>
<evidence type="ECO:0000256" key="2">
    <source>
        <dbReference type="ARBA" id="ARBA00022475"/>
    </source>
</evidence>
<evidence type="ECO:0000256" key="1">
    <source>
        <dbReference type="ARBA" id="ARBA00004651"/>
    </source>
</evidence>
<evidence type="ECO:0000256" key="7">
    <source>
        <dbReference type="ARBA" id="ARBA00023136"/>
    </source>
</evidence>
<feature type="transmembrane region" description="Helical" evidence="8">
    <location>
        <begin position="6"/>
        <end position="23"/>
    </location>
</feature>
<feature type="transmembrane region" description="Helical" evidence="8">
    <location>
        <begin position="324"/>
        <end position="342"/>
    </location>
</feature>
<evidence type="ECO:0000256" key="5">
    <source>
        <dbReference type="ARBA" id="ARBA00022692"/>
    </source>
</evidence>
<sequence>MRAKELGYPVILFLGFFLLYYAGSFSKIPFGDCIGFVADTEKGAFVLSTSTYAHFLFTNTLVLFKTLLPFVSSPEIGRFTVIISSCICLLVLYRTVLEVTEHRFSAVFSTIIFGLSFTFWRNSEIIEIYTFNLIWISLFLMFSLRFLLERKSRNLALACLFLGISVFSHIQNILMVPALLLLIFYAEDRKKAAASLSVFIFFLLLLIAVPLLTDQPVSKVFSAGTVLDSLSFEGIVKGFAVAVGYLVYNFWYFTFFAITGILGLFRTNKRVLLFLGVAGLPVFGFAGIFGVSDNYVFFLPFNCIIAVLFGLGISRLWQNNMARYAVLTAFLIPFFYFASFRMAGSTAQGLGLHSQKAYKGGLSYYLLPWMNNNVGILQFVLEGRESPDPMQWMEKSAREFIRLKKEKGYSEEQLKKL</sequence>
<keyword evidence="12" id="KW-1185">Reference proteome</keyword>
<dbReference type="PANTHER" id="PTHR33908:SF11">
    <property type="entry name" value="MEMBRANE PROTEIN"/>
    <property type="match status" value="1"/>
</dbReference>
<feature type="transmembrane region" description="Helical" evidence="8">
    <location>
        <begin position="155"/>
        <end position="186"/>
    </location>
</feature>
<keyword evidence="2" id="KW-1003">Cell membrane</keyword>
<feature type="transmembrane region" description="Helical" evidence="8">
    <location>
        <begin position="192"/>
        <end position="213"/>
    </location>
</feature>
<protein>
    <submittedName>
        <fullName evidence="10">DUF2723 domain-containing protein</fullName>
    </submittedName>
</protein>
<proteinExistence type="predicted"/>
<keyword evidence="7 8" id="KW-0472">Membrane</keyword>
<feature type="transmembrane region" description="Helical" evidence="8">
    <location>
        <begin position="128"/>
        <end position="148"/>
    </location>
</feature>
<evidence type="ECO:0000313" key="9">
    <source>
        <dbReference type="EMBL" id="MBA5247710.1"/>
    </source>
</evidence>
<keyword evidence="6 8" id="KW-1133">Transmembrane helix</keyword>
<organism evidence="10 11">
    <name type="scientific">Marnyiella aurantia</name>
    <dbReference type="NCBI Taxonomy" id="2758037"/>
    <lineage>
        <taxon>Bacteria</taxon>
        <taxon>Pseudomonadati</taxon>
        <taxon>Bacteroidota</taxon>
        <taxon>Flavobacteriia</taxon>
        <taxon>Flavobacteriales</taxon>
        <taxon>Weeksellaceae</taxon>
        <taxon>Marnyiella</taxon>
    </lineage>
</organism>
<reference evidence="10" key="1">
    <citation type="submission" date="2020-07" db="EMBL/GenBank/DDBJ databases">
        <title>Chryseobacterium sp. CX-624.</title>
        <authorList>
            <person name="Yang C."/>
        </authorList>
    </citation>
    <scope>NUCLEOTIDE SEQUENCE</scope>
    <source>
        <strain evidence="10">CX-624</strain>
    </source>
</reference>
<dbReference type="GO" id="GO:0009103">
    <property type="term" value="P:lipopolysaccharide biosynthetic process"/>
    <property type="evidence" value="ECO:0007669"/>
    <property type="project" value="UniProtKB-ARBA"/>
</dbReference>
<dbReference type="InterPro" id="IPR050297">
    <property type="entry name" value="LipidA_mod_glycosyltrf_83"/>
</dbReference>
<dbReference type="PANTHER" id="PTHR33908">
    <property type="entry name" value="MANNOSYLTRANSFERASE YKCB-RELATED"/>
    <property type="match status" value="1"/>
</dbReference>
<keyword evidence="4" id="KW-0808">Transferase</keyword>
<keyword evidence="3" id="KW-0328">Glycosyltransferase</keyword>
<dbReference type="AlphaFoldDB" id="A0A7D7LNU0"/>
<feature type="transmembrane region" description="Helical" evidence="8">
    <location>
        <begin position="272"/>
        <end position="291"/>
    </location>
</feature>
<dbReference type="EMBL" id="CP059472">
    <property type="protein sequence ID" value="QMS97294.1"/>
    <property type="molecule type" value="Genomic_DNA"/>
</dbReference>
<dbReference type="Proteomes" id="UP000539710">
    <property type="component" value="Unassembled WGS sequence"/>
</dbReference>
<dbReference type="EMBL" id="JACEUX010000004">
    <property type="protein sequence ID" value="MBA5247710.1"/>
    <property type="molecule type" value="Genomic_DNA"/>
</dbReference>
<comment type="subcellular location">
    <subcellularLocation>
        <location evidence="1">Cell membrane</location>
        <topology evidence="1">Multi-pass membrane protein</topology>
    </subcellularLocation>
</comment>
<dbReference type="GO" id="GO:0005886">
    <property type="term" value="C:plasma membrane"/>
    <property type="evidence" value="ECO:0007669"/>
    <property type="project" value="UniProtKB-SubCell"/>
</dbReference>
<accession>A0A7D7LNU0</accession>
<gene>
    <name evidence="10" type="ORF">H1R16_05970</name>
    <name evidence="9" type="ORF">H2507_11075</name>
</gene>
<evidence type="ECO:0000313" key="11">
    <source>
        <dbReference type="Proteomes" id="UP000515349"/>
    </source>
</evidence>
<feature type="transmembrane region" description="Helical" evidence="8">
    <location>
        <begin position="297"/>
        <end position="317"/>
    </location>
</feature>
<evidence type="ECO:0000313" key="10">
    <source>
        <dbReference type="EMBL" id="QMS97294.1"/>
    </source>
</evidence>
<evidence type="ECO:0000256" key="8">
    <source>
        <dbReference type="SAM" id="Phobius"/>
    </source>
</evidence>
<dbReference type="RefSeq" id="WP_181887813.1">
    <property type="nucleotide sequence ID" value="NZ_CP059472.1"/>
</dbReference>
<feature type="transmembrane region" description="Helical" evidence="8">
    <location>
        <begin position="44"/>
        <end position="64"/>
    </location>
</feature>
<dbReference type="InterPro" id="IPR021280">
    <property type="entry name" value="TMEM260-like"/>
</dbReference>
<feature type="transmembrane region" description="Helical" evidence="8">
    <location>
        <begin position="246"/>
        <end position="265"/>
    </location>
</feature>
<reference evidence="9" key="4">
    <citation type="submission" date="2020-07" db="EMBL/GenBank/DDBJ databases">
        <authorList>
            <person name="Yang C."/>
        </authorList>
    </citation>
    <scope>NUCLEOTIDE SEQUENCE</scope>
    <source>
        <strain evidence="9">Cx-624</strain>
    </source>
</reference>
<dbReference type="KEGG" id="cbau:H1R16_05970"/>